<feature type="transmembrane region" description="Helical" evidence="1">
    <location>
        <begin position="51"/>
        <end position="71"/>
    </location>
</feature>
<feature type="transmembrane region" description="Helical" evidence="1">
    <location>
        <begin position="92"/>
        <end position="110"/>
    </location>
</feature>
<proteinExistence type="predicted"/>
<feature type="transmembrane region" description="Helical" evidence="1">
    <location>
        <begin position="12"/>
        <end position="31"/>
    </location>
</feature>
<keyword evidence="3" id="KW-1185">Reference proteome</keyword>
<evidence type="ECO:0000313" key="3">
    <source>
        <dbReference type="Proteomes" id="UP000009080"/>
    </source>
</evidence>
<keyword evidence="1" id="KW-0812">Transmembrane</keyword>
<dbReference type="EMBL" id="CP001614">
    <property type="protein sequence ID" value="ACR13864.1"/>
    <property type="molecule type" value="Genomic_DNA"/>
</dbReference>
<dbReference type="Proteomes" id="UP000009080">
    <property type="component" value="Chromosome"/>
</dbReference>
<keyword evidence="1" id="KW-0472">Membrane</keyword>
<dbReference type="RefSeq" id="WP_015819979.1">
    <property type="nucleotide sequence ID" value="NC_012997.1"/>
</dbReference>
<name>C5BJ75_TERTT</name>
<sequence>MFLTRKRVTKHKYVYIAVAIVSFLMGFVHGTHHIYWGFSIVALSVVFYPTIFNWAVVLSVSVVFSGIYLWSTTQEVLKIIGGEKSYVLSGDPVAYTLYVLVVTILCWAIFVTKPTLGQENA</sequence>
<evidence type="ECO:0000313" key="2">
    <source>
        <dbReference type="EMBL" id="ACR13864.1"/>
    </source>
</evidence>
<protein>
    <submittedName>
        <fullName evidence="2">Uncharacterized protein</fullName>
    </submittedName>
</protein>
<dbReference type="AlphaFoldDB" id="C5BJ75"/>
<dbReference type="KEGG" id="ttu:TERTU_4489"/>
<accession>C5BJ75</accession>
<evidence type="ECO:0000256" key="1">
    <source>
        <dbReference type="SAM" id="Phobius"/>
    </source>
</evidence>
<keyword evidence="1" id="KW-1133">Transmembrane helix</keyword>
<reference evidence="2 3" key="1">
    <citation type="journal article" date="2009" name="PLoS ONE">
        <title>The complete genome of Teredinibacter turnerae T7901: an intracellular endosymbiont of marine wood-boring bivalves (shipworms).</title>
        <authorList>
            <person name="Yang J.C."/>
            <person name="Madupu R."/>
            <person name="Durkin A.S."/>
            <person name="Ekborg N.A."/>
            <person name="Pedamallu C.S."/>
            <person name="Hostetler J.B."/>
            <person name="Radune D."/>
            <person name="Toms B.S."/>
            <person name="Henrissat B."/>
            <person name="Coutinho P.M."/>
            <person name="Schwarz S."/>
            <person name="Field L."/>
            <person name="Trindade-Silva A.E."/>
            <person name="Soares C.A.G."/>
            <person name="Elshahawi S."/>
            <person name="Hanora A."/>
            <person name="Schmidt E.W."/>
            <person name="Haygood M.G."/>
            <person name="Posfai J."/>
            <person name="Benner J."/>
            <person name="Madinger C."/>
            <person name="Nove J."/>
            <person name="Anton B."/>
            <person name="Chaudhary K."/>
            <person name="Foster J."/>
            <person name="Holman A."/>
            <person name="Kumar S."/>
            <person name="Lessard P.A."/>
            <person name="Luyten Y.A."/>
            <person name="Slatko B."/>
            <person name="Wood N."/>
            <person name="Wu B."/>
            <person name="Teplitski M."/>
            <person name="Mougous J.D."/>
            <person name="Ward N."/>
            <person name="Eisen J.A."/>
            <person name="Badger J.H."/>
            <person name="Distel D.L."/>
        </authorList>
    </citation>
    <scope>NUCLEOTIDE SEQUENCE [LARGE SCALE GENOMIC DNA]</scope>
    <source>
        <strain evidence="3">ATCC 39867 / T7901</strain>
    </source>
</reference>
<organism evidence="2 3">
    <name type="scientific">Teredinibacter turnerae (strain ATCC 39867 / T7901)</name>
    <dbReference type="NCBI Taxonomy" id="377629"/>
    <lineage>
        <taxon>Bacteria</taxon>
        <taxon>Pseudomonadati</taxon>
        <taxon>Pseudomonadota</taxon>
        <taxon>Gammaproteobacteria</taxon>
        <taxon>Cellvibrionales</taxon>
        <taxon>Cellvibrionaceae</taxon>
        <taxon>Teredinibacter</taxon>
    </lineage>
</organism>
<gene>
    <name evidence="2" type="ordered locus">TERTU_4489</name>
</gene>
<dbReference type="HOGENOM" id="CLU_2036921_0_0_6"/>